<dbReference type="GO" id="GO:0003677">
    <property type="term" value="F:DNA binding"/>
    <property type="evidence" value="ECO:0007669"/>
    <property type="project" value="InterPro"/>
</dbReference>
<dbReference type="SUPFAM" id="SSF47413">
    <property type="entry name" value="lambda repressor-like DNA-binding domains"/>
    <property type="match status" value="1"/>
</dbReference>
<dbReference type="PROSITE" id="PS50943">
    <property type="entry name" value="HTH_CROC1"/>
    <property type="match status" value="1"/>
</dbReference>
<dbReference type="AlphaFoldDB" id="A0A6I1MNI6"/>
<dbReference type="Pfam" id="PF01381">
    <property type="entry name" value="HTH_3"/>
    <property type="match status" value="1"/>
</dbReference>
<keyword evidence="3" id="KW-1185">Reference proteome</keyword>
<dbReference type="OrthoDB" id="1913717at2"/>
<name>A0A6I1MNI6_9CLOT</name>
<feature type="domain" description="HTH cro/C1-type" evidence="1">
    <location>
        <begin position="14"/>
        <end position="68"/>
    </location>
</feature>
<sequence>MEKLLIGLPWYKKIAVLRVIQGWSQKEAAEKCLTHQKVYWVWEKGQRYPRLASRKAIADAYGLKIEDIFSAYDDVVIAL</sequence>
<protein>
    <submittedName>
        <fullName evidence="2">Helix-turn-helix domain-containing protein</fullName>
    </submittedName>
</protein>
<dbReference type="EMBL" id="WHJC01000254">
    <property type="protein sequence ID" value="MPQ44594.1"/>
    <property type="molecule type" value="Genomic_DNA"/>
</dbReference>
<dbReference type="Proteomes" id="UP000430345">
    <property type="component" value="Unassembled WGS sequence"/>
</dbReference>
<dbReference type="RefSeq" id="WP_152891198.1">
    <property type="nucleotide sequence ID" value="NZ_WHJC01000254.1"/>
</dbReference>
<dbReference type="InterPro" id="IPR010982">
    <property type="entry name" value="Lambda_DNA-bd_dom_sf"/>
</dbReference>
<dbReference type="CDD" id="cd00093">
    <property type="entry name" value="HTH_XRE"/>
    <property type="match status" value="1"/>
</dbReference>
<evidence type="ECO:0000259" key="1">
    <source>
        <dbReference type="PROSITE" id="PS50943"/>
    </source>
</evidence>
<dbReference type="Gene3D" id="1.10.260.40">
    <property type="entry name" value="lambda repressor-like DNA-binding domains"/>
    <property type="match status" value="1"/>
</dbReference>
<evidence type="ECO:0000313" key="3">
    <source>
        <dbReference type="Proteomes" id="UP000430345"/>
    </source>
</evidence>
<dbReference type="InterPro" id="IPR001387">
    <property type="entry name" value="Cro/C1-type_HTH"/>
</dbReference>
<organism evidence="2 3">
    <name type="scientific">Clostridium tarantellae</name>
    <dbReference type="NCBI Taxonomy" id="39493"/>
    <lineage>
        <taxon>Bacteria</taxon>
        <taxon>Bacillati</taxon>
        <taxon>Bacillota</taxon>
        <taxon>Clostridia</taxon>
        <taxon>Eubacteriales</taxon>
        <taxon>Clostridiaceae</taxon>
        <taxon>Clostridium</taxon>
    </lineage>
</organism>
<reference evidence="2 3" key="1">
    <citation type="submission" date="2019-10" db="EMBL/GenBank/DDBJ databases">
        <title>The Genome Sequence of Clostridium tarantellae Isolated from Fish Brain.</title>
        <authorList>
            <person name="Bano L."/>
            <person name="Kiel M."/>
            <person name="Sales G."/>
            <person name="Doxey A.C."/>
            <person name="Mansfield M.J."/>
            <person name="Schiavone M."/>
            <person name="Rossetto O."/>
            <person name="Pirazzini M."/>
            <person name="Dobrindt U."/>
            <person name="Montecucco C."/>
        </authorList>
    </citation>
    <scope>NUCLEOTIDE SEQUENCE [LARGE SCALE GENOMIC DNA]</scope>
    <source>
        <strain evidence="2 3">DSM 3997</strain>
    </source>
</reference>
<evidence type="ECO:0000313" key="2">
    <source>
        <dbReference type="EMBL" id="MPQ44594.1"/>
    </source>
</evidence>
<gene>
    <name evidence="2" type="ORF">GBZ86_12655</name>
</gene>
<accession>A0A6I1MNI6</accession>
<proteinExistence type="predicted"/>
<dbReference type="SMART" id="SM00530">
    <property type="entry name" value="HTH_XRE"/>
    <property type="match status" value="1"/>
</dbReference>
<comment type="caution">
    <text evidence="2">The sequence shown here is derived from an EMBL/GenBank/DDBJ whole genome shotgun (WGS) entry which is preliminary data.</text>
</comment>